<comment type="caution">
    <text evidence="2">The sequence shown here is derived from an EMBL/GenBank/DDBJ whole genome shotgun (WGS) entry which is preliminary data.</text>
</comment>
<dbReference type="AlphaFoldDB" id="A0A3L6LCZ8"/>
<evidence type="ECO:0000256" key="1">
    <source>
        <dbReference type="SAM" id="MobiDB-lite"/>
    </source>
</evidence>
<proteinExistence type="predicted"/>
<dbReference type="Proteomes" id="UP000266743">
    <property type="component" value="Chromosome 1"/>
</dbReference>
<name>A0A3L6LCZ8_9TRYP</name>
<protein>
    <submittedName>
        <fullName evidence="2">Uncharacterized protein</fullName>
    </submittedName>
</protein>
<sequence>MWRVKPLVWLAARDVNTLRTVSSLHSRTRQEDVTISGNDKVTRNRGRNYAAAPSGCFRFDLPTASLHSELSRGRRYDVPKGKSCSGQWASKGKICTTTNNGRAAVGTGKEPSMGPLPSSRSSGTRFPVDYRRMKESRKVEAGNAVNSTISSSDSRAPSKRINVRVIALE</sequence>
<gene>
    <name evidence="2" type="ORF">DPX39_010014000</name>
</gene>
<dbReference type="EMBL" id="QSBY01000001">
    <property type="protein sequence ID" value="RHW74459.1"/>
    <property type="molecule type" value="Genomic_DNA"/>
</dbReference>
<feature type="region of interest" description="Disordered" evidence="1">
    <location>
        <begin position="100"/>
        <end position="158"/>
    </location>
</feature>
<evidence type="ECO:0000313" key="2">
    <source>
        <dbReference type="EMBL" id="RHW74459.1"/>
    </source>
</evidence>
<reference evidence="2" key="1">
    <citation type="submission" date="2018-09" db="EMBL/GenBank/DDBJ databases">
        <title>whole genome sequence of T. equiperdum IVM-t1 strain.</title>
        <authorList>
            <person name="Suganuma K."/>
        </authorList>
    </citation>
    <scope>NUCLEOTIDE SEQUENCE [LARGE SCALE GENOMIC DNA]</scope>
    <source>
        <strain evidence="2">IVM-t1</strain>
    </source>
</reference>
<feature type="compositionally biased region" description="Polar residues" evidence="1">
    <location>
        <begin position="144"/>
        <end position="155"/>
    </location>
</feature>
<organism evidence="2">
    <name type="scientific">Trypanosoma brucei equiperdum</name>
    <dbReference type="NCBI Taxonomy" id="630700"/>
    <lineage>
        <taxon>Eukaryota</taxon>
        <taxon>Discoba</taxon>
        <taxon>Euglenozoa</taxon>
        <taxon>Kinetoplastea</taxon>
        <taxon>Metakinetoplastina</taxon>
        <taxon>Trypanosomatida</taxon>
        <taxon>Trypanosomatidae</taxon>
        <taxon>Trypanosoma</taxon>
    </lineage>
</organism>
<feature type="compositionally biased region" description="Basic and acidic residues" evidence="1">
    <location>
        <begin position="128"/>
        <end position="140"/>
    </location>
</feature>
<accession>A0A3L6LCZ8</accession>